<evidence type="ECO:0000313" key="4">
    <source>
        <dbReference type="Proteomes" id="UP000708208"/>
    </source>
</evidence>
<name>A0A8J2PIJ9_9HEXA</name>
<dbReference type="Proteomes" id="UP000708208">
    <property type="component" value="Unassembled WGS sequence"/>
</dbReference>
<evidence type="ECO:0008006" key="5">
    <source>
        <dbReference type="Google" id="ProtNLM"/>
    </source>
</evidence>
<dbReference type="AlphaFoldDB" id="A0A8J2PIJ9"/>
<organism evidence="3 4">
    <name type="scientific">Allacma fusca</name>
    <dbReference type="NCBI Taxonomy" id="39272"/>
    <lineage>
        <taxon>Eukaryota</taxon>
        <taxon>Metazoa</taxon>
        <taxon>Ecdysozoa</taxon>
        <taxon>Arthropoda</taxon>
        <taxon>Hexapoda</taxon>
        <taxon>Collembola</taxon>
        <taxon>Symphypleona</taxon>
        <taxon>Sminthuridae</taxon>
        <taxon>Allacma</taxon>
    </lineage>
</organism>
<proteinExistence type="predicted"/>
<keyword evidence="1" id="KW-0175">Coiled coil</keyword>
<gene>
    <name evidence="3" type="ORF">AFUS01_LOCUS25902</name>
</gene>
<evidence type="ECO:0000313" key="3">
    <source>
        <dbReference type="EMBL" id="CAG7815204.1"/>
    </source>
</evidence>
<feature type="compositionally biased region" description="Polar residues" evidence="2">
    <location>
        <begin position="339"/>
        <end position="354"/>
    </location>
</feature>
<feature type="non-terminal residue" evidence="3">
    <location>
        <position position="354"/>
    </location>
</feature>
<dbReference type="Pfam" id="PF03564">
    <property type="entry name" value="DUF1759"/>
    <property type="match status" value="1"/>
</dbReference>
<reference evidence="3" key="1">
    <citation type="submission" date="2021-06" db="EMBL/GenBank/DDBJ databases">
        <authorList>
            <person name="Hodson N. C."/>
            <person name="Mongue J. A."/>
            <person name="Jaron S. K."/>
        </authorList>
    </citation>
    <scope>NUCLEOTIDE SEQUENCE</scope>
</reference>
<keyword evidence="4" id="KW-1185">Reference proteome</keyword>
<dbReference type="EMBL" id="CAJVCH010338825">
    <property type="protein sequence ID" value="CAG7815204.1"/>
    <property type="molecule type" value="Genomic_DNA"/>
</dbReference>
<evidence type="ECO:0000256" key="2">
    <source>
        <dbReference type="SAM" id="MobiDB-lite"/>
    </source>
</evidence>
<dbReference type="OrthoDB" id="7444419at2759"/>
<dbReference type="InterPro" id="IPR005312">
    <property type="entry name" value="DUF1759"/>
</dbReference>
<evidence type="ECO:0000256" key="1">
    <source>
        <dbReference type="SAM" id="Coils"/>
    </source>
</evidence>
<feature type="coiled-coil region" evidence="1">
    <location>
        <begin position="80"/>
        <end position="115"/>
    </location>
</feature>
<feature type="region of interest" description="Disordered" evidence="2">
    <location>
        <begin position="124"/>
        <end position="143"/>
    </location>
</feature>
<sequence>MADPKNVFRGHKGSLTRYKKAINDFDIATVTRANYNSFLKNIESLKSKIDEVFQDLLAPCTDQKAIDLVEAEINPVLDDILDLENKLAEWDTEIGKKESKEERDAQAELKRIEAQVMAQAAASAAAAAPHTPPVTTHSQKPKLPTLSLPKFSGSLENWLHFRDRFLQSVDSRTDLSEAEKLQYLLASLEGPAAETIKSLPISNANYQPAWKQLKEQYEHTRELVYRHISCILDQPQVTQPTATALQTLLTTTTNALSSLESLNEKPAEWDSVIVTIVIRKIDSRTRLRFHQSLPDTSMPAWGNLTTFLRKEITDLATAVNQVTPSLQSSLEQRKPENPANKSKYNNKTTCNFCN</sequence>
<dbReference type="PANTHER" id="PTHR22954:SF3">
    <property type="entry name" value="PROTEIN CBG08539"/>
    <property type="match status" value="1"/>
</dbReference>
<feature type="region of interest" description="Disordered" evidence="2">
    <location>
        <begin position="324"/>
        <end position="354"/>
    </location>
</feature>
<accession>A0A8J2PIJ9</accession>
<protein>
    <recommendedName>
        <fullName evidence="5">Gag-pol polyprotein</fullName>
    </recommendedName>
</protein>
<comment type="caution">
    <text evidence="3">The sequence shown here is derived from an EMBL/GenBank/DDBJ whole genome shotgun (WGS) entry which is preliminary data.</text>
</comment>
<dbReference type="PANTHER" id="PTHR22954">
    <property type="entry name" value="RETROVIRAL PROTEASE-RELATED"/>
    <property type="match status" value="1"/>
</dbReference>